<dbReference type="InterPro" id="IPR012340">
    <property type="entry name" value="NA-bd_OB-fold"/>
</dbReference>
<dbReference type="GO" id="GO:0009451">
    <property type="term" value="P:RNA modification"/>
    <property type="evidence" value="ECO:0007669"/>
    <property type="project" value="InterPro"/>
</dbReference>
<dbReference type="GO" id="GO:0008270">
    <property type="term" value="F:zinc ion binding"/>
    <property type="evidence" value="ECO:0007669"/>
    <property type="project" value="InterPro"/>
</dbReference>
<dbReference type="Pfam" id="PF14432">
    <property type="entry name" value="DYW_deaminase"/>
    <property type="match status" value="1"/>
</dbReference>
<comment type="similarity">
    <text evidence="1">Belongs to the PPR family. PCMP-H subfamily.</text>
</comment>
<dbReference type="PROSITE" id="PS51375">
    <property type="entry name" value="PPR"/>
    <property type="match status" value="8"/>
</dbReference>
<feature type="repeat" description="PPR" evidence="3">
    <location>
        <begin position="573"/>
        <end position="607"/>
    </location>
</feature>
<reference evidence="6" key="2">
    <citation type="journal article" date="2024" name="Plant">
        <title>Genomic evolution and insights into agronomic trait innovations of Sesamum species.</title>
        <authorList>
            <person name="Miao H."/>
            <person name="Wang L."/>
            <person name="Qu L."/>
            <person name="Liu H."/>
            <person name="Sun Y."/>
            <person name="Le M."/>
            <person name="Wang Q."/>
            <person name="Wei S."/>
            <person name="Zheng Y."/>
            <person name="Lin W."/>
            <person name="Duan Y."/>
            <person name="Cao H."/>
            <person name="Xiong S."/>
            <person name="Wang X."/>
            <person name="Wei L."/>
            <person name="Li C."/>
            <person name="Ma Q."/>
            <person name="Ju M."/>
            <person name="Zhao R."/>
            <person name="Li G."/>
            <person name="Mu C."/>
            <person name="Tian Q."/>
            <person name="Mei H."/>
            <person name="Zhang T."/>
            <person name="Gao T."/>
            <person name="Zhang H."/>
        </authorList>
    </citation>
    <scope>NUCLEOTIDE SEQUENCE</scope>
    <source>
        <strain evidence="6">G02</strain>
    </source>
</reference>
<dbReference type="FunFam" id="1.25.40.10:FF:000366">
    <property type="entry name" value="Pentatricopeptide (PPR) repeat-containing protein"/>
    <property type="match status" value="1"/>
</dbReference>
<dbReference type="EMBL" id="JACGWJ010000002">
    <property type="protein sequence ID" value="KAL0436108.1"/>
    <property type="molecule type" value="Genomic_DNA"/>
</dbReference>
<evidence type="ECO:0000256" key="1">
    <source>
        <dbReference type="ARBA" id="ARBA00006643"/>
    </source>
</evidence>
<feature type="region of interest" description="Disordered" evidence="4">
    <location>
        <begin position="47"/>
        <end position="66"/>
    </location>
</feature>
<dbReference type="InterPro" id="IPR011990">
    <property type="entry name" value="TPR-like_helical_dom_sf"/>
</dbReference>
<dbReference type="PANTHER" id="PTHR47926:SF373">
    <property type="entry name" value="TETRATRICOPEPTIDE-LIKE HELICAL DOMAIN SUPERFAMILY, DYW DOMAIN-CONTAINING PROTEIN"/>
    <property type="match status" value="1"/>
</dbReference>
<dbReference type="NCBIfam" id="TIGR00756">
    <property type="entry name" value="PPR"/>
    <property type="match status" value="11"/>
</dbReference>
<dbReference type="FunFam" id="1.25.40.10:FF:001506">
    <property type="entry name" value="Os03g0317100 protein"/>
    <property type="match status" value="1"/>
</dbReference>
<gene>
    <name evidence="6" type="ORF">Sradi_0318700</name>
</gene>
<organism evidence="6">
    <name type="scientific">Sesamum radiatum</name>
    <name type="common">Black benniseed</name>
    <dbReference type="NCBI Taxonomy" id="300843"/>
    <lineage>
        <taxon>Eukaryota</taxon>
        <taxon>Viridiplantae</taxon>
        <taxon>Streptophyta</taxon>
        <taxon>Embryophyta</taxon>
        <taxon>Tracheophyta</taxon>
        <taxon>Spermatophyta</taxon>
        <taxon>Magnoliopsida</taxon>
        <taxon>eudicotyledons</taxon>
        <taxon>Gunneridae</taxon>
        <taxon>Pentapetalae</taxon>
        <taxon>asterids</taxon>
        <taxon>lamiids</taxon>
        <taxon>Lamiales</taxon>
        <taxon>Pedaliaceae</taxon>
        <taxon>Sesamum</taxon>
    </lineage>
</organism>
<dbReference type="Pfam" id="PF01535">
    <property type="entry name" value="PPR"/>
    <property type="match status" value="9"/>
</dbReference>
<evidence type="ECO:0000256" key="3">
    <source>
        <dbReference type="PROSITE-ProRule" id="PRU00708"/>
    </source>
</evidence>
<dbReference type="Pfam" id="PF13041">
    <property type="entry name" value="PPR_2"/>
    <property type="match status" value="1"/>
</dbReference>
<protein>
    <submittedName>
        <fullName evidence="6">Pentatricopeptide repeat-containing protein, mitochondrial</fullName>
    </submittedName>
</protein>
<dbReference type="SUPFAM" id="SSF50249">
    <property type="entry name" value="Nucleic acid-binding proteins"/>
    <property type="match status" value="1"/>
</dbReference>
<evidence type="ECO:0000256" key="4">
    <source>
        <dbReference type="SAM" id="MobiDB-lite"/>
    </source>
</evidence>
<feature type="domain" description="DYW" evidence="5">
    <location>
        <begin position="788"/>
        <end position="880"/>
    </location>
</feature>
<feature type="repeat" description="PPR" evidence="3">
    <location>
        <begin position="410"/>
        <end position="444"/>
    </location>
</feature>
<feature type="repeat" description="PPR" evidence="3">
    <location>
        <begin position="255"/>
        <end position="289"/>
    </location>
</feature>
<keyword evidence="2" id="KW-0677">Repeat</keyword>
<comment type="caution">
    <text evidence="6">The sequence shown here is derived from an EMBL/GenBank/DDBJ whole genome shotgun (WGS) entry which is preliminary data.</text>
</comment>
<dbReference type="InterPro" id="IPR002885">
    <property type="entry name" value="PPR_rpt"/>
</dbReference>
<evidence type="ECO:0000313" key="6">
    <source>
        <dbReference type="EMBL" id="KAL0436108.1"/>
    </source>
</evidence>
<evidence type="ECO:0000259" key="5">
    <source>
        <dbReference type="Pfam" id="PF14432"/>
    </source>
</evidence>
<dbReference type="PANTHER" id="PTHR47926">
    <property type="entry name" value="PENTATRICOPEPTIDE REPEAT-CONTAINING PROTEIN"/>
    <property type="match status" value="1"/>
</dbReference>
<dbReference type="InterPro" id="IPR046848">
    <property type="entry name" value="E_motif"/>
</dbReference>
<name>A0AAW2W3B2_SESRA</name>
<dbReference type="FunFam" id="1.25.40.10:FF:000125">
    <property type="entry name" value="Pentatricopeptide repeat-containing protein"/>
    <property type="match status" value="2"/>
</dbReference>
<feature type="repeat" description="PPR" evidence="3">
    <location>
        <begin position="348"/>
        <end position="382"/>
    </location>
</feature>
<proteinExistence type="inferred from homology"/>
<dbReference type="SUPFAM" id="SSF48452">
    <property type="entry name" value="TPR-like"/>
    <property type="match status" value="1"/>
</dbReference>
<sequence>MEAALHPFRLNRLFHLSPASSKPNTNLFLFSNLPPCLIVPLSSSLPAAPTSTPPARTRSFSSSATCTSEREAVRSIPINKVHELRSKGLDPYVYKWDHTHTANQLQEIYRNLGNGEESTSESDQGSIAGRIVVHRAFGKLACFTLRDDSGIIQVFLVIHMNVFCLVHPQTELIGVFTWQSMVSTCQHSKPGPITFASSSQIAYYVRLGEIEAARKLFEQIPNKSIAAWNSIISGYFQNSQPVEAQRLFDEMPERNTVSWNGLISGYIKNGMLKKAREVFDIMPERNVISWTAMVRGYVEEGMVSEAEALFWRMPEKNVISWTVMLGGLIHEGRIDEARRLFDSMPVKDVVTRTTMIGGLCSRGQLDEAREIFDSMRQRNVVSWTTMISGYAQNGKVDVARKLFEVMPEKNEVTWSAMLMGYTQCGRIGDAWELFKAMPNKPVVACNAMIIGLGENGEVSKARKVFDLMREKDDGTWSAMIKIYERKGFELEALSLFRLMQSEGFRPHFPSLISILSVCASLATLDHGRQIHAQMFRSKFDDDIYLSSVLITMYMKCGDVVKAKIVFDRFSRKDIAMWNSVITGYAQHGLGDHALQVFREMSSSGVPADDITFVGVLSACSYSGKVKEGKQMFESMKSQNIEPTTEHYACMVDLLGRAGQLNEAMNLINEMPVEADAVVWGSLMGACRNHMNPELAEVAAKKLLQLEPNNAGPYVLLSNIYASKGRWGDVAKLRKGMRSRKVSKLPGCSWIEVEKEVHMFTGGESKAHPEHMEIIKLWEKLGGMLREAGYNPDGAFALHDVDEEEKAQSLRHHSEKLAVAFGLLKLPEGVTIRVMKNLRVCGDCHTAIKLIAKLTGREIILRDANRFHHFKDGICSCNDYW</sequence>
<dbReference type="GO" id="GO:0003723">
    <property type="term" value="F:RNA binding"/>
    <property type="evidence" value="ECO:0007669"/>
    <property type="project" value="InterPro"/>
</dbReference>
<feature type="repeat" description="PPR" evidence="3">
    <location>
        <begin position="224"/>
        <end position="254"/>
    </location>
</feature>
<feature type="repeat" description="PPR" evidence="3">
    <location>
        <begin position="317"/>
        <end position="347"/>
    </location>
</feature>
<dbReference type="InterPro" id="IPR046960">
    <property type="entry name" value="PPR_At4g14850-like_plant"/>
</dbReference>
<accession>A0AAW2W3B2</accession>
<feature type="repeat" description="PPR" evidence="3">
    <location>
        <begin position="472"/>
        <end position="506"/>
    </location>
</feature>
<dbReference type="Pfam" id="PF20431">
    <property type="entry name" value="E_motif"/>
    <property type="match status" value="1"/>
</dbReference>
<evidence type="ECO:0000256" key="2">
    <source>
        <dbReference type="ARBA" id="ARBA00022737"/>
    </source>
</evidence>
<dbReference type="Pfam" id="PF12854">
    <property type="entry name" value="PPR_1"/>
    <property type="match status" value="1"/>
</dbReference>
<dbReference type="GO" id="GO:0048731">
    <property type="term" value="P:system development"/>
    <property type="evidence" value="ECO:0007669"/>
    <property type="project" value="UniProtKB-ARBA"/>
</dbReference>
<dbReference type="Gene3D" id="2.40.50.140">
    <property type="entry name" value="Nucleic acid-binding proteins"/>
    <property type="match status" value="1"/>
</dbReference>
<dbReference type="Gene3D" id="1.25.40.10">
    <property type="entry name" value="Tetratricopeptide repeat domain"/>
    <property type="match status" value="6"/>
</dbReference>
<feature type="repeat" description="PPR" evidence="3">
    <location>
        <begin position="608"/>
        <end position="642"/>
    </location>
</feature>
<dbReference type="InterPro" id="IPR032867">
    <property type="entry name" value="DYW_dom"/>
</dbReference>
<dbReference type="AlphaFoldDB" id="A0AAW2W3B2"/>
<reference evidence="6" key="1">
    <citation type="submission" date="2020-06" db="EMBL/GenBank/DDBJ databases">
        <authorList>
            <person name="Li T."/>
            <person name="Hu X."/>
            <person name="Zhang T."/>
            <person name="Song X."/>
            <person name="Zhang H."/>
            <person name="Dai N."/>
            <person name="Sheng W."/>
            <person name="Hou X."/>
            <person name="Wei L."/>
        </authorList>
    </citation>
    <scope>NUCLEOTIDE SEQUENCE</scope>
    <source>
        <strain evidence="6">G02</strain>
        <tissue evidence="6">Leaf</tissue>
    </source>
</reference>